<dbReference type="EMBL" id="FNQC01000016">
    <property type="protein sequence ID" value="SDZ47279.1"/>
    <property type="molecule type" value="Genomic_DNA"/>
</dbReference>
<dbReference type="Pfam" id="PF03432">
    <property type="entry name" value="Relaxase"/>
    <property type="match status" value="1"/>
</dbReference>
<accession>A0A1H3TD55</accession>
<organism evidence="3 4">
    <name type="scientific">Rhodonellum ikkaensis</name>
    <dbReference type="NCBI Taxonomy" id="336829"/>
    <lineage>
        <taxon>Bacteria</taxon>
        <taxon>Pseudomonadati</taxon>
        <taxon>Bacteroidota</taxon>
        <taxon>Cytophagia</taxon>
        <taxon>Cytophagales</taxon>
        <taxon>Cytophagaceae</taxon>
        <taxon>Rhodonellum</taxon>
    </lineage>
</organism>
<proteinExistence type="predicted"/>
<feature type="compositionally biased region" description="Basic residues" evidence="1">
    <location>
        <begin position="485"/>
        <end position="499"/>
    </location>
</feature>
<evidence type="ECO:0000313" key="4">
    <source>
        <dbReference type="Proteomes" id="UP000199663"/>
    </source>
</evidence>
<keyword evidence="4" id="KW-1185">Reference proteome</keyword>
<comment type="caution">
    <text evidence="3">The sequence shown here is derived from an EMBL/GenBank/DDBJ whole genome shotgun (WGS) entry which is preliminary data.</text>
</comment>
<dbReference type="Proteomes" id="UP000199663">
    <property type="component" value="Unassembled WGS sequence"/>
</dbReference>
<dbReference type="InterPro" id="IPR005094">
    <property type="entry name" value="Endonuclease_MobA/VirD2"/>
</dbReference>
<evidence type="ECO:0000313" key="3">
    <source>
        <dbReference type="EMBL" id="SDZ47279.1"/>
    </source>
</evidence>
<protein>
    <submittedName>
        <fullName evidence="3">Relaxase/Mobilisation nuclease domain-containing protein</fullName>
    </submittedName>
</protein>
<reference evidence="3 4" key="1">
    <citation type="submission" date="2016-10" db="EMBL/GenBank/DDBJ databases">
        <authorList>
            <person name="Varghese N."/>
            <person name="Submissions S."/>
        </authorList>
    </citation>
    <scope>NUCLEOTIDE SEQUENCE [LARGE SCALE GENOMIC DNA]</scope>
    <source>
        <strain evidence="3 4">DSM 17997</strain>
    </source>
</reference>
<name>A0A1H3TD55_9BACT</name>
<feature type="domain" description="MobA/VirD2-like nuclease" evidence="2">
    <location>
        <begin position="40"/>
        <end position="147"/>
    </location>
</feature>
<sequence>MRAKILSSTSTFNGVSYNTAKTQNSKGELMKFRNFGYLQNATNVSPDEMKTFLKAHSNRNHRVKDKQFHAMISCKGREYIKEDLTKIAEEWLHKMGYGQNPYLIVFHSDTKNNHVHIVSSRIGDDGKKVKDNMERIKAQTFINEIMKRDPKMECSQLLEKLRNFSLSTQKQAKLFLELHGFGIREKGPKWELFKYGTQQGELSMEEMEKQVKCYAPNQERIRQLKALFVKYRKIYDSEPVALHEPLKGNRTGKLIGYRSELSDYLRDKFGIEILFHGKENKAPYGYTIIDHSHKLILKGSEVLSLKRISKRETDQKVHAVLVSSFSDKLVYEKINRTKNPVFLFHEFCAEKAYRLRLISALEEYSTVHQGLAAHQLKLIGFGDTLYLQDLKTNLFINLQSILNNREYSRFAPHYAVSKLDAQTTPKSIAEDNPLPESNSKPEQQYLGTAGSFETGMKNPEDWTRETHHTLSLTISDDADDEAVHGRRRRKKGNSVKKHR</sequence>
<feature type="compositionally biased region" description="Basic and acidic residues" evidence="1">
    <location>
        <begin position="458"/>
        <end position="468"/>
    </location>
</feature>
<dbReference type="RefSeq" id="WP_019599713.1">
    <property type="nucleotide sequence ID" value="NZ_FNQC01000016.1"/>
</dbReference>
<evidence type="ECO:0000259" key="2">
    <source>
        <dbReference type="Pfam" id="PF03432"/>
    </source>
</evidence>
<evidence type="ECO:0000256" key="1">
    <source>
        <dbReference type="SAM" id="MobiDB-lite"/>
    </source>
</evidence>
<gene>
    <name evidence="3" type="ORF">SAMN05444412_11637</name>
</gene>
<feature type="region of interest" description="Disordered" evidence="1">
    <location>
        <begin position="426"/>
        <end position="499"/>
    </location>
</feature>
<feature type="compositionally biased region" description="Polar residues" evidence="1">
    <location>
        <begin position="435"/>
        <end position="446"/>
    </location>
</feature>